<dbReference type="AlphaFoldDB" id="A0A161ME91"/>
<evidence type="ECO:0000313" key="1">
    <source>
        <dbReference type="EMBL" id="JAS02841.1"/>
    </source>
</evidence>
<feature type="non-terminal residue" evidence="1">
    <location>
        <position position="1"/>
    </location>
</feature>
<protein>
    <submittedName>
        <fullName evidence="1">Actin binding</fullName>
    </submittedName>
</protein>
<proteinExistence type="predicted"/>
<name>A0A161ME91_TRIIF</name>
<reference evidence="1" key="2">
    <citation type="journal article" date="2017" name="J. Med. Entomol.">
        <title>Transcriptome Analysis of the Triatoma infestans (Hemiptera: Reduviidae) Integument.</title>
        <authorList>
            <person name="Calderon-Fernandez G.M."/>
            <person name="Moriconi D.E."/>
            <person name="Dulbecco A.B."/>
            <person name="Juarez M.P."/>
        </authorList>
    </citation>
    <scope>NUCLEOTIDE SEQUENCE</scope>
    <source>
        <strain evidence="1">Int1</strain>
        <tissue evidence="1">Integument</tissue>
    </source>
</reference>
<reference evidence="1" key="1">
    <citation type="submission" date="2016-04" db="EMBL/GenBank/DDBJ databases">
        <authorList>
            <person name="Calderon-Fernandez G.M.Sr."/>
        </authorList>
    </citation>
    <scope>NUCLEOTIDE SEQUENCE</scope>
    <source>
        <strain evidence="1">Int1</strain>
        <tissue evidence="1">Integument</tissue>
    </source>
</reference>
<organism evidence="1">
    <name type="scientific">Triatoma infestans</name>
    <name type="common">Assassin bug</name>
    <dbReference type="NCBI Taxonomy" id="30076"/>
    <lineage>
        <taxon>Eukaryota</taxon>
        <taxon>Metazoa</taxon>
        <taxon>Ecdysozoa</taxon>
        <taxon>Arthropoda</taxon>
        <taxon>Hexapoda</taxon>
        <taxon>Insecta</taxon>
        <taxon>Pterygota</taxon>
        <taxon>Neoptera</taxon>
        <taxon>Paraneoptera</taxon>
        <taxon>Hemiptera</taxon>
        <taxon>Heteroptera</taxon>
        <taxon>Panheteroptera</taxon>
        <taxon>Cimicomorpha</taxon>
        <taxon>Reduviidae</taxon>
        <taxon>Triatominae</taxon>
        <taxon>Triatoma</taxon>
    </lineage>
</organism>
<dbReference type="EMBL" id="GEMB01000274">
    <property type="protein sequence ID" value="JAS02841.1"/>
    <property type="molecule type" value="Transcribed_RNA"/>
</dbReference>
<sequence length="36" mass="4657">HLYIIYIYTYISIIETQWVQRKKIRCIINLFYMIFR</sequence>
<accession>A0A161ME91</accession>